<evidence type="ECO:0000313" key="4">
    <source>
        <dbReference type="Proteomes" id="UP000291591"/>
    </source>
</evidence>
<dbReference type="RefSeq" id="WP_130288054.1">
    <property type="nucleotide sequence ID" value="NZ_SHKL01000001.1"/>
</dbReference>
<name>A0A4Q7UP53_PSEST</name>
<keyword evidence="2" id="KW-0732">Signal</keyword>
<dbReference type="Proteomes" id="UP000291591">
    <property type="component" value="Unassembled WGS sequence"/>
</dbReference>
<feature type="signal peptide" evidence="2">
    <location>
        <begin position="1"/>
        <end position="31"/>
    </location>
</feature>
<evidence type="ECO:0000256" key="1">
    <source>
        <dbReference type="SAM" id="MobiDB-lite"/>
    </source>
</evidence>
<organism evidence="3 4">
    <name type="scientific">Pseudonocardia sediminis</name>
    <dbReference type="NCBI Taxonomy" id="1397368"/>
    <lineage>
        <taxon>Bacteria</taxon>
        <taxon>Bacillati</taxon>
        <taxon>Actinomycetota</taxon>
        <taxon>Actinomycetes</taxon>
        <taxon>Pseudonocardiales</taxon>
        <taxon>Pseudonocardiaceae</taxon>
        <taxon>Pseudonocardia</taxon>
    </lineage>
</organism>
<feature type="compositionally biased region" description="Polar residues" evidence="1">
    <location>
        <begin position="65"/>
        <end position="79"/>
    </location>
</feature>
<evidence type="ECO:0000313" key="3">
    <source>
        <dbReference type="EMBL" id="RZT83276.1"/>
    </source>
</evidence>
<proteinExistence type="predicted"/>
<gene>
    <name evidence="3" type="ORF">EV383_0075</name>
</gene>
<accession>A0A4Q7UP53</accession>
<keyword evidence="4" id="KW-1185">Reference proteome</keyword>
<evidence type="ECO:0000256" key="2">
    <source>
        <dbReference type="SAM" id="SignalP"/>
    </source>
</evidence>
<sequence>MDSFARNALRLTLAGAGVVVLGAGFIGQASAAELPDAPSAPEAPDTSLPADQDLPLEAADDVTTDVGTPLSTSADSAPTSDVLFDDLPPLEIPGVMYIEAPTVS</sequence>
<comment type="caution">
    <text evidence="3">The sequence shown here is derived from an EMBL/GenBank/DDBJ whole genome shotgun (WGS) entry which is preliminary data.</text>
</comment>
<reference evidence="3 4" key="1">
    <citation type="submission" date="2019-02" db="EMBL/GenBank/DDBJ databases">
        <title>Sequencing the genomes of 1000 actinobacteria strains.</title>
        <authorList>
            <person name="Klenk H.-P."/>
        </authorList>
    </citation>
    <scope>NUCLEOTIDE SEQUENCE [LARGE SCALE GENOMIC DNA]</scope>
    <source>
        <strain evidence="3 4">DSM 45779</strain>
    </source>
</reference>
<dbReference type="EMBL" id="SHKL01000001">
    <property type="protein sequence ID" value="RZT83276.1"/>
    <property type="molecule type" value="Genomic_DNA"/>
</dbReference>
<protein>
    <submittedName>
        <fullName evidence="3">Uncharacterized protein</fullName>
    </submittedName>
</protein>
<feature type="chain" id="PRO_5020919556" evidence="2">
    <location>
        <begin position="32"/>
        <end position="104"/>
    </location>
</feature>
<dbReference type="AlphaFoldDB" id="A0A4Q7UP53"/>
<feature type="region of interest" description="Disordered" evidence="1">
    <location>
        <begin position="33"/>
        <end position="87"/>
    </location>
</feature>